<dbReference type="AlphaFoldDB" id="A0A554A3E4"/>
<protein>
    <submittedName>
        <fullName evidence="2">Phosphatidylglycerophosphatase A</fullName>
    </submittedName>
</protein>
<evidence type="ECO:0000313" key="2">
    <source>
        <dbReference type="EMBL" id="TSB48214.1"/>
    </source>
</evidence>
<gene>
    <name evidence="2" type="ORF">FN960_01285</name>
</gene>
<dbReference type="InterPro" id="IPR007686">
    <property type="entry name" value="YutG/PgpA"/>
</dbReference>
<dbReference type="OrthoDB" id="9793244at2"/>
<reference evidence="2 3" key="1">
    <citation type="submission" date="2019-07" db="EMBL/GenBank/DDBJ databases">
        <authorList>
            <person name="Park Y.J."/>
            <person name="Jeong S.E."/>
            <person name="Jung H.S."/>
        </authorList>
    </citation>
    <scope>NUCLEOTIDE SEQUENCE [LARGE SCALE GENOMIC DNA]</scope>
    <source>
        <strain evidence="3">P16(2019)</strain>
    </source>
</reference>
<dbReference type="Proteomes" id="UP000318521">
    <property type="component" value="Unassembled WGS sequence"/>
</dbReference>
<feature type="domain" description="YutG/PgpA" evidence="1">
    <location>
        <begin position="27"/>
        <end position="160"/>
    </location>
</feature>
<keyword evidence="3" id="KW-1185">Reference proteome</keyword>
<dbReference type="InterPro" id="IPR036681">
    <property type="entry name" value="PgpA-like_sf"/>
</dbReference>
<evidence type="ECO:0000259" key="1">
    <source>
        <dbReference type="Pfam" id="PF04608"/>
    </source>
</evidence>
<dbReference type="Gene3D" id="1.10.3760.10">
    <property type="entry name" value="PgpA-like"/>
    <property type="match status" value="1"/>
</dbReference>
<dbReference type="Pfam" id="PF04608">
    <property type="entry name" value="PgpA"/>
    <property type="match status" value="1"/>
</dbReference>
<organism evidence="2 3">
    <name type="scientific">Alkalicoccobacillus porphyridii</name>
    <dbReference type="NCBI Taxonomy" id="2597270"/>
    <lineage>
        <taxon>Bacteria</taxon>
        <taxon>Bacillati</taxon>
        <taxon>Bacillota</taxon>
        <taxon>Bacilli</taxon>
        <taxon>Bacillales</taxon>
        <taxon>Bacillaceae</taxon>
        <taxon>Alkalicoccobacillus</taxon>
    </lineage>
</organism>
<proteinExistence type="predicted"/>
<accession>A0A554A3E4</accession>
<dbReference type="EMBL" id="VLXZ01000001">
    <property type="protein sequence ID" value="TSB48214.1"/>
    <property type="molecule type" value="Genomic_DNA"/>
</dbReference>
<sequence length="179" mass="19931">MKPSNPGEILETKAREWLLARGVTIEHIAELVHFLQVQYHPQLTLELCKENVERVVSKREVQNAILTGIQLDILTEQNQLEAPLQEILARDESLYGIDEVIALSIVNIYGSIGFTNYGYIDKLKPGILKKLNNKTDGTCHTFLDDIVGAIAAAASSRLAHSTDAKQFTQTESTQIKSDE</sequence>
<name>A0A554A3E4_9BACI</name>
<dbReference type="RefSeq" id="WP_143846559.1">
    <property type="nucleotide sequence ID" value="NZ_VLXZ01000001.1"/>
</dbReference>
<dbReference type="PIRSF" id="PIRSF019587">
    <property type="entry name" value="PGPase"/>
    <property type="match status" value="1"/>
</dbReference>
<dbReference type="CDD" id="cd06971">
    <property type="entry name" value="PgpA"/>
    <property type="match status" value="1"/>
</dbReference>
<evidence type="ECO:0000313" key="3">
    <source>
        <dbReference type="Proteomes" id="UP000318521"/>
    </source>
</evidence>
<dbReference type="GO" id="GO:0008962">
    <property type="term" value="F:phosphatidylglycerophosphatase activity"/>
    <property type="evidence" value="ECO:0007669"/>
    <property type="project" value="InterPro"/>
</dbReference>
<comment type="caution">
    <text evidence="2">The sequence shown here is derived from an EMBL/GenBank/DDBJ whole genome shotgun (WGS) entry which is preliminary data.</text>
</comment>
<dbReference type="GO" id="GO:0006629">
    <property type="term" value="P:lipid metabolic process"/>
    <property type="evidence" value="ECO:0007669"/>
    <property type="project" value="InterPro"/>
</dbReference>
<dbReference type="SUPFAM" id="SSF101307">
    <property type="entry name" value="YutG-like"/>
    <property type="match status" value="1"/>
</dbReference>
<dbReference type="InterPro" id="IPR026038">
    <property type="entry name" value="Put_PGPase"/>
</dbReference>